<keyword evidence="6" id="KW-1185">Reference proteome</keyword>
<name>G7K3A9_MEDTR</name>
<keyword evidence="2" id="KW-0732">Signal</keyword>
<reference evidence="3 6" key="1">
    <citation type="journal article" date="2011" name="Nature">
        <title>The Medicago genome provides insight into the evolution of rhizobial symbioses.</title>
        <authorList>
            <person name="Young N.D."/>
            <person name="Debelle F."/>
            <person name="Oldroyd G.E."/>
            <person name="Geurts R."/>
            <person name="Cannon S.B."/>
            <person name="Udvardi M.K."/>
            <person name="Benedito V.A."/>
            <person name="Mayer K.F."/>
            <person name="Gouzy J."/>
            <person name="Schoof H."/>
            <person name="Van de Peer Y."/>
            <person name="Proost S."/>
            <person name="Cook D.R."/>
            <person name="Meyers B.C."/>
            <person name="Spannagl M."/>
            <person name="Cheung F."/>
            <person name="De Mita S."/>
            <person name="Krishnakumar V."/>
            <person name="Gundlach H."/>
            <person name="Zhou S."/>
            <person name="Mudge J."/>
            <person name="Bharti A.K."/>
            <person name="Murray J.D."/>
            <person name="Naoumkina M.A."/>
            <person name="Rosen B."/>
            <person name="Silverstein K.A."/>
            <person name="Tang H."/>
            <person name="Rombauts S."/>
            <person name="Zhao P.X."/>
            <person name="Zhou P."/>
            <person name="Barbe V."/>
            <person name="Bardou P."/>
            <person name="Bechner M."/>
            <person name="Bellec A."/>
            <person name="Berger A."/>
            <person name="Berges H."/>
            <person name="Bidwell S."/>
            <person name="Bisseling T."/>
            <person name="Choisne N."/>
            <person name="Couloux A."/>
            <person name="Denny R."/>
            <person name="Deshpande S."/>
            <person name="Dai X."/>
            <person name="Doyle J.J."/>
            <person name="Dudez A.M."/>
            <person name="Farmer A.D."/>
            <person name="Fouteau S."/>
            <person name="Franken C."/>
            <person name="Gibelin C."/>
            <person name="Gish J."/>
            <person name="Goldstein S."/>
            <person name="Gonzalez A.J."/>
            <person name="Green P.J."/>
            <person name="Hallab A."/>
            <person name="Hartog M."/>
            <person name="Hua A."/>
            <person name="Humphray S.J."/>
            <person name="Jeong D.H."/>
            <person name="Jing Y."/>
            <person name="Jocker A."/>
            <person name="Kenton S.M."/>
            <person name="Kim D.J."/>
            <person name="Klee K."/>
            <person name="Lai H."/>
            <person name="Lang C."/>
            <person name="Lin S."/>
            <person name="Macmil S.L."/>
            <person name="Magdelenat G."/>
            <person name="Matthews L."/>
            <person name="McCorrison J."/>
            <person name="Monaghan E.L."/>
            <person name="Mun J.H."/>
            <person name="Najar F.Z."/>
            <person name="Nicholson C."/>
            <person name="Noirot C."/>
            <person name="O'Bleness M."/>
            <person name="Paule C.R."/>
            <person name="Poulain J."/>
            <person name="Prion F."/>
            <person name="Qin B."/>
            <person name="Qu C."/>
            <person name="Retzel E.F."/>
            <person name="Riddle C."/>
            <person name="Sallet E."/>
            <person name="Samain S."/>
            <person name="Samson N."/>
            <person name="Sanders I."/>
            <person name="Saurat O."/>
            <person name="Scarpelli C."/>
            <person name="Schiex T."/>
            <person name="Segurens B."/>
            <person name="Severin A.J."/>
            <person name="Sherrier D.J."/>
            <person name="Shi R."/>
            <person name="Sims S."/>
            <person name="Singer S.R."/>
            <person name="Sinharoy S."/>
            <person name="Sterck L."/>
            <person name="Viollet A."/>
            <person name="Wang B.B."/>
            <person name="Wang K."/>
            <person name="Wang M."/>
            <person name="Wang X."/>
            <person name="Warfsmann J."/>
            <person name="Weissenbach J."/>
            <person name="White D.D."/>
            <person name="White J.D."/>
            <person name="Wiley G.B."/>
            <person name="Wincker P."/>
            <person name="Xing Y."/>
            <person name="Yang L."/>
            <person name="Yao Z."/>
            <person name="Ying F."/>
            <person name="Zhai J."/>
            <person name="Zhou L."/>
            <person name="Zuber A."/>
            <person name="Denarie J."/>
            <person name="Dixon R.A."/>
            <person name="May G.D."/>
            <person name="Schwartz D.C."/>
            <person name="Rogers J."/>
            <person name="Quetier F."/>
            <person name="Town C.D."/>
            <person name="Roe B.A."/>
        </authorList>
    </citation>
    <scope>NUCLEOTIDE SEQUENCE [LARGE SCALE GENOMIC DNA]</scope>
    <source>
        <strain evidence="3">A17</strain>
        <strain evidence="5 6">cv. Jemalong A17</strain>
    </source>
</reference>
<dbReference type="AlphaFoldDB" id="G7K3A9"/>
<evidence type="ECO:0000313" key="3">
    <source>
        <dbReference type="EMBL" id="AET00334.1"/>
    </source>
</evidence>
<feature type="chain" id="PRO_5014573310" description="Protein JASON" evidence="2">
    <location>
        <begin position="23"/>
        <end position="473"/>
    </location>
</feature>
<feature type="region of interest" description="Disordered" evidence="1">
    <location>
        <begin position="240"/>
        <end position="264"/>
    </location>
</feature>
<reference evidence="5" key="3">
    <citation type="submission" date="2015-04" db="UniProtKB">
        <authorList>
            <consortium name="EnsemblPlants"/>
        </authorList>
    </citation>
    <scope>IDENTIFICATION</scope>
    <source>
        <strain evidence="5">cv. Jemalong A17</strain>
    </source>
</reference>
<dbReference type="Proteomes" id="UP000265566">
    <property type="component" value="Chromosome 5"/>
</dbReference>
<dbReference type="HOGENOM" id="CLU_034423_1_1_1"/>
<dbReference type="EnsemblPlants" id="AET00334">
    <property type="protein sequence ID" value="AET00334"/>
    <property type="gene ID" value="MTR_5g090900"/>
</dbReference>
<evidence type="ECO:0000313" key="4">
    <source>
        <dbReference type="EMBL" id="RHN57648.1"/>
    </source>
</evidence>
<organism evidence="3 6">
    <name type="scientific">Medicago truncatula</name>
    <name type="common">Barrel medic</name>
    <name type="synonym">Medicago tribuloides</name>
    <dbReference type="NCBI Taxonomy" id="3880"/>
    <lineage>
        <taxon>Eukaryota</taxon>
        <taxon>Viridiplantae</taxon>
        <taxon>Streptophyta</taxon>
        <taxon>Embryophyta</taxon>
        <taxon>Tracheophyta</taxon>
        <taxon>Spermatophyta</taxon>
        <taxon>Magnoliopsida</taxon>
        <taxon>eudicotyledons</taxon>
        <taxon>Gunneridae</taxon>
        <taxon>Pentapetalae</taxon>
        <taxon>rosids</taxon>
        <taxon>fabids</taxon>
        <taxon>Fabales</taxon>
        <taxon>Fabaceae</taxon>
        <taxon>Papilionoideae</taxon>
        <taxon>50 kb inversion clade</taxon>
        <taxon>NPAAA clade</taxon>
        <taxon>Hologalegina</taxon>
        <taxon>IRL clade</taxon>
        <taxon>Trifolieae</taxon>
        <taxon>Medicago</taxon>
    </lineage>
</organism>
<evidence type="ECO:0000256" key="2">
    <source>
        <dbReference type="SAM" id="SignalP"/>
    </source>
</evidence>
<dbReference type="Proteomes" id="UP000002051">
    <property type="component" value="Chromosome 5"/>
</dbReference>
<dbReference type="GO" id="GO:0007142">
    <property type="term" value="P:male meiosis II"/>
    <property type="evidence" value="ECO:0007669"/>
    <property type="project" value="InterPro"/>
</dbReference>
<proteinExistence type="predicted"/>
<dbReference type="EMBL" id="CM001221">
    <property type="protein sequence ID" value="AET00334.1"/>
    <property type="molecule type" value="Genomic_DNA"/>
</dbReference>
<dbReference type="PaxDb" id="3880-AET00334"/>
<accession>G7K3A9</accession>
<evidence type="ECO:0008006" key="7">
    <source>
        <dbReference type="Google" id="ProtNLM"/>
    </source>
</evidence>
<dbReference type="eggNOG" id="ENOG502QUII">
    <property type="taxonomic scope" value="Eukaryota"/>
</dbReference>
<evidence type="ECO:0000313" key="6">
    <source>
        <dbReference type="Proteomes" id="UP000002051"/>
    </source>
</evidence>
<dbReference type="Gramene" id="rna33226">
    <property type="protein sequence ID" value="RHN57648.1"/>
    <property type="gene ID" value="gene33226"/>
</dbReference>
<evidence type="ECO:0000313" key="5">
    <source>
        <dbReference type="EnsemblPlants" id="AET00334"/>
    </source>
</evidence>
<dbReference type="PANTHER" id="PTHR33318:SF17">
    <property type="entry name" value="PROTEIN JASON"/>
    <property type="match status" value="1"/>
</dbReference>
<dbReference type="PANTHER" id="PTHR33318">
    <property type="entry name" value="ASPARTYL/GLUTAMYL-TRNA(ASN/GLN) AMIDOTRANSFERASE SUBUNIT"/>
    <property type="match status" value="1"/>
</dbReference>
<reference evidence="3 6" key="2">
    <citation type="journal article" date="2014" name="BMC Genomics">
        <title>An improved genome release (version Mt4.0) for the model legume Medicago truncatula.</title>
        <authorList>
            <person name="Tang H."/>
            <person name="Krishnakumar V."/>
            <person name="Bidwell S."/>
            <person name="Rosen B."/>
            <person name="Chan A."/>
            <person name="Zhou S."/>
            <person name="Gentzbittel L."/>
            <person name="Childs K.L."/>
            <person name="Yandell M."/>
            <person name="Gundlach H."/>
            <person name="Mayer K.F."/>
            <person name="Schwartz D.C."/>
            <person name="Town C.D."/>
        </authorList>
    </citation>
    <scope>GENOME REANNOTATION</scope>
    <source>
        <strain evidence="5 6">cv. Jemalong A17</strain>
    </source>
</reference>
<dbReference type="OMA" id="ISACRVM"/>
<gene>
    <name evidence="3" type="ordered locus">MTR_5g090900</name>
    <name evidence="4" type="ORF">MtrunA17_Chr5g0442731</name>
</gene>
<reference evidence="4" key="4">
    <citation type="journal article" date="2018" name="Nat. Plants">
        <title>Whole-genome landscape of Medicago truncatula symbiotic genes.</title>
        <authorList>
            <person name="Pecrix Y."/>
            <person name="Gamas P."/>
            <person name="Carrere S."/>
        </authorList>
    </citation>
    <scope>NUCLEOTIDE SEQUENCE</scope>
    <source>
        <tissue evidence="4">Leaves</tissue>
    </source>
</reference>
<sequence>MLWLVKRGLGFLLRFFFRSVKAAMQCFFGIRDDNRHPPPPLFISNPPRSTADVLISWNRLSSIVSKEEKEGLARNADVGTQDYDQGLRDEVKFLKACGTIAGTPAEIRKTSAKLKVSPVCDSDSDPLRFHSWLPNTSVEKLQLNVPLVDPPTPIKICQELGDSTDSFEHTPSSFVFKAQGTQHDSPDYVEGSWTRSIHTAYKTRKNEASVTPWPAADTQKQNKSVRFKCECDLVSYQSPPDDWHMKKNKSPDSQSACKQSPYPTPLKLFDDMQTPGTVYPTSLEDLYDGKHRVRSQFIYPNCNPGQNIFLSKLLEEQVFNPEQDLSELGDSIERDQNQTPAPEKGLKKIENETESKIEASLSSWLKPASIIMEGENEEMETADCKIPQSADRPIIGVVSAQLNEDKNSHISPPKWRIGNGIPNSTKKYKEDQMVKWHATPFEERLDKALSEENFVSQRKLAIAKPVAFEEIEE</sequence>
<dbReference type="InterPro" id="IPR039300">
    <property type="entry name" value="JASON"/>
</dbReference>
<dbReference type="EMBL" id="PSQE01000005">
    <property type="protein sequence ID" value="RHN57648.1"/>
    <property type="molecule type" value="Genomic_DNA"/>
</dbReference>
<protein>
    <recommendedName>
        <fullName evidence="7">Protein JASON</fullName>
    </recommendedName>
</protein>
<dbReference type="STRING" id="3880.G7K3A9"/>
<evidence type="ECO:0000256" key="1">
    <source>
        <dbReference type="SAM" id="MobiDB-lite"/>
    </source>
</evidence>
<feature type="signal peptide" evidence="2">
    <location>
        <begin position="1"/>
        <end position="22"/>
    </location>
</feature>